<evidence type="ECO:0008006" key="4">
    <source>
        <dbReference type="Google" id="ProtNLM"/>
    </source>
</evidence>
<feature type="transmembrane region" description="Helical" evidence="1">
    <location>
        <begin position="154"/>
        <end position="175"/>
    </location>
</feature>
<evidence type="ECO:0000313" key="2">
    <source>
        <dbReference type="EMBL" id="SJZ58616.1"/>
    </source>
</evidence>
<keyword evidence="1" id="KW-0472">Membrane</keyword>
<organism evidence="2 3">
    <name type="scientific">Eubacterium ruminantium</name>
    <dbReference type="NCBI Taxonomy" id="42322"/>
    <lineage>
        <taxon>Bacteria</taxon>
        <taxon>Bacillati</taxon>
        <taxon>Bacillota</taxon>
        <taxon>Clostridia</taxon>
        <taxon>Eubacteriales</taxon>
        <taxon>Eubacteriaceae</taxon>
        <taxon>Eubacterium</taxon>
    </lineage>
</organism>
<accession>A0A1T4LVF6</accession>
<evidence type="ECO:0000313" key="3">
    <source>
        <dbReference type="Proteomes" id="UP000189857"/>
    </source>
</evidence>
<protein>
    <recommendedName>
        <fullName evidence="4">CAAX protease self-immunity</fullName>
    </recommendedName>
</protein>
<keyword evidence="3" id="KW-1185">Reference proteome</keyword>
<feature type="transmembrane region" description="Helical" evidence="1">
    <location>
        <begin position="206"/>
        <end position="222"/>
    </location>
</feature>
<reference evidence="2 3" key="1">
    <citation type="submission" date="2017-02" db="EMBL/GenBank/DDBJ databases">
        <authorList>
            <person name="Peterson S.W."/>
        </authorList>
    </citation>
    <scope>NUCLEOTIDE SEQUENCE [LARGE SCALE GENOMIC DNA]</scope>
    <source>
        <strain evidence="2 3">ATCC 17233</strain>
    </source>
</reference>
<sequence length="239" mass="28081">MKEKNNKENVFFRYDKQRIKYDLYDGILHFFLPLFMIGIIPLFIRPLSVRLGYKNYDTISGLLEGLFEALIWSGAIVAIYFIRGHLQKKKIFREYDDAKELICYKNLIIISLIVISMIALMSFQVGFKVKLFYDFGEKLTGFDFFNRGGELVGRIARCAFIPCVCRGANLISGIFKNKYLRIFIYFSMIFLYGLFDVLYFNVGFTLTYLLFYICFGVIYILTRKNLHKTGFLATIIYIF</sequence>
<evidence type="ECO:0000256" key="1">
    <source>
        <dbReference type="SAM" id="Phobius"/>
    </source>
</evidence>
<dbReference type="OrthoDB" id="1929862at2"/>
<feature type="transmembrane region" description="Helical" evidence="1">
    <location>
        <begin position="182"/>
        <end position="200"/>
    </location>
</feature>
<dbReference type="EMBL" id="FUXA01000006">
    <property type="protein sequence ID" value="SJZ58616.1"/>
    <property type="molecule type" value="Genomic_DNA"/>
</dbReference>
<proteinExistence type="predicted"/>
<keyword evidence="1" id="KW-0812">Transmembrane</keyword>
<dbReference type="AlphaFoldDB" id="A0A1T4LVF6"/>
<dbReference type="Proteomes" id="UP000189857">
    <property type="component" value="Unassembled WGS sequence"/>
</dbReference>
<gene>
    <name evidence="2" type="ORF">SAMN02745110_00953</name>
</gene>
<feature type="transmembrane region" description="Helical" evidence="1">
    <location>
        <begin position="59"/>
        <end position="82"/>
    </location>
</feature>
<name>A0A1T4LVF6_9FIRM</name>
<feature type="transmembrane region" description="Helical" evidence="1">
    <location>
        <begin position="103"/>
        <end position="123"/>
    </location>
</feature>
<feature type="transmembrane region" description="Helical" evidence="1">
    <location>
        <begin position="21"/>
        <end position="44"/>
    </location>
</feature>
<keyword evidence="1" id="KW-1133">Transmembrane helix</keyword>
<dbReference type="RefSeq" id="WP_078786800.1">
    <property type="nucleotide sequence ID" value="NZ_FMTO01000004.1"/>
</dbReference>